<protein>
    <submittedName>
        <fullName evidence="2">Uncharacterized protein</fullName>
    </submittedName>
</protein>
<feature type="region of interest" description="Disordered" evidence="1">
    <location>
        <begin position="1"/>
        <end position="51"/>
    </location>
</feature>
<dbReference type="EMBL" id="JYDJ01000082">
    <property type="protein sequence ID" value="KRX45129.1"/>
    <property type="molecule type" value="Genomic_DNA"/>
</dbReference>
<name>A0A0V0U1M1_9BILA</name>
<accession>A0A0V0U1M1</accession>
<sequence length="92" mass="10038">MKHEKVIKKAQANEAKVNRNKSTGKRSAVTLPPSSSRLHIGRPGEHIRKLNPFRTNDPVKLAINSTVTVAYPHLVVAQEADASASDFIRLAG</sequence>
<gene>
    <name evidence="2" type="ORF">T05_5672</name>
</gene>
<evidence type="ECO:0000313" key="2">
    <source>
        <dbReference type="EMBL" id="KRX45129.1"/>
    </source>
</evidence>
<dbReference type="Proteomes" id="UP000055048">
    <property type="component" value="Unassembled WGS sequence"/>
</dbReference>
<dbReference type="AlphaFoldDB" id="A0A0V0U1M1"/>
<comment type="caution">
    <text evidence="2">The sequence shown here is derived from an EMBL/GenBank/DDBJ whole genome shotgun (WGS) entry which is preliminary data.</text>
</comment>
<evidence type="ECO:0000313" key="3">
    <source>
        <dbReference type="Proteomes" id="UP000055048"/>
    </source>
</evidence>
<reference evidence="2 3" key="1">
    <citation type="submission" date="2015-01" db="EMBL/GenBank/DDBJ databases">
        <title>Evolution of Trichinella species and genotypes.</title>
        <authorList>
            <person name="Korhonen P.K."/>
            <person name="Edoardo P."/>
            <person name="Giuseppe L.R."/>
            <person name="Gasser R.B."/>
        </authorList>
    </citation>
    <scope>NUCLEOTIDE SEQUENCE [LARGE SCALE GENOMIC DNA]</scope>
    <source>
        <strain evidence="2">ISS417</strain>
    </source>
</reference>
<organism evidence="2 3">
    <name type="scientific">Trichinella murrelli</name>
    <dbReference type="NCBI Taxonomy" id="144512"/>
    <lineage>
        <taxon>Eukaryota</taxon>
        <taxon>Metazoa</taxon>
        <taxon>Ecdysozoa</taxon>
        <taxon>Nematoda</taxon>
        <taxon>Enoplea</taxon>
        <taxon>Dorylaimia</taxon>
        <taxon>Trichinellida</taxon>
        <taxon>Trichinellidae</taxon>
        <taxon>Trichinella</taxon>
    </lineage>
</organism>
<evidence type="ECO:0000256" key="1">
    <source>
        <dbReference type="SAM" id="MobiDB-lite"/>
    </source>
</evidence>
<proteinExistence type="predicted"/>
<keyword evidence="3" id="KW-1185">Reference proteome</keyword>